<evidence type="ECO:0000313" key="4">
    <source>
        <dbReference type="EMBL" id="SES34075.1"/>
    </source>
</evidence>
<dbReference type="Pfam" id="PF08327">
    <property type="entry name" value="AHSA1"/>
    <property type="match status" value="1"/>
</dbReference>
<reference evidence="5" key="1">
    <citation type="submission" date="2016-10" db="EMBL/GenBank/DDBJ databases">
        <authorList>
            <person name="Varghese N."/>
            <person name="Submissions S."/>
        </authorList>
    </citation>
    <scope>NUCLEOTIDE SEQUENCE [LARGE SCALE GENOMIC DNA]</scope>
    <source>
        <strain evidence="5">CGMCC 1.6963</strain>
    </source>
</reference>
<dbReference type="InterPro" id="IPR023393">
    <property type="entry name" value="START-like_dom_sf"/>
</dbReference>
<dbReference type="SUPFAM" id="SSF55961">
    <property type="entry name" value="Bet v1-like"/>
    <property type="match status" value="1"/>
</dbReference>
<accession>A0A1H9WJM2</accession>
<dbReference type="CDD" id="cd08899">
    <property type="entry name" value="SRPBCC_CalC_Aha1-like_6"/>
    <property type="match status" value="1"/>
</dbReference>
<comment type="similarity">
    <text evidence="1">Belongs to the AHA1 family.</text>
</comment>
<evidence type="ECO:0000256" key="1">
    <source>
        <dbReference type="ARBA" id="ARBA00006817"/>
    </source>
</evidence>
<sequence>MNLNEPLTQLGMVDREVATRTVDGREAKATVLRQTYDAPIDDVWAACTTADRIGRWLTPVSGDLRLGGRYQLQGNAGGVVETCEPPHLLGVTWEYGGDVTWVEVRLSPAEHGGTHFELRHIAHVDEERWAEFGPGAVGIGWDMALFGLSLHLSGNEMSGPEEAAAWTASDDGRLFMGTSGERWHDAHLATGEDPEKVRACADRTIAAYTAQPPARDGNAGGAAGAGAERA</sequence>
<protein>
    <submittedName>
        <fullName evidence="4">Uncharacterized conserved protein YndB, AHSA1/START domain</fullName>
    </submittedName>
</protein>
<proteinExistence type="inferred from homology"/>
<dbReference type="RefSeq" id="WP_177180361.1">
    <property type="nucleotide sequence ID" value="NZ_FOHB01000005.1"/>
</dbReference>
<evidence type="ECO:0000259" key="3">
    <source>
        <dbReference type="Pfam" id="PF08327"/>
    </source>
</evidence>
<evidence type="ECO:0000313" key="5">
    <source>
        <dbReference type="Proteomes" id="UP000199019"/>
    </source>
</evidence>
<feature type="region of interest" description="Disordered" evidence="2">
    <location>
        <begin position="211"/>
        <end position="230"/>
    </location>
</feature>
<dbReference type="EMBL" id="FOHB01000005">
    <property type="protein sequence ID" value="SES34075.1"/>
    <property type="molecule type" value="Genomic_DNA"/>
</dbReference>
<dbReference type="Proteomes" id="UP000199019">
    <property type="component" value="Unassembled WGS sequence"/>
</dbReference>
<gene>
    <name evidence="4" type="ORF">SAMN05216199_2967</name>
</gene>
<evidence type="ECO:0000256" key="2">
    <source>
        <dbReference type="SAM" id="MobiDB-lite"/>
    </source>
</evidence>
<organism evidence="4 5">
    <name type="scientific">Pedococcus cremeus</name>
    <dbReference type="NCBI Taxonomy" id="587636"/>
    <lineage>
        <taxon>Bacteria</taxon>
        <taxon>Bacillati</taxon>
        <taxon>Actinomycetota</taxon>
        <taxon>Actinomycetes</taxon>
        <taxon>Micrococcales</taxon>
        <taxon>Intrasporangiaceae</taxon>
        <taxon>Pedococcus</taxon>
    </lineage>
</organism>
<dbReference type="AlphaFoldDB" id="A0A1H9WJM2"/>
<keyword evidence="5" id="KW-1185">Reference proteome</keyword>
<dbReference type="Gene3D" id="3.30.530.20">
    <property type="match status" value="1"/>
</dbReference>
<dbReference type="STRING" id="587636.SAMN05216199_2967"/>
<name>A0A1H9WJM2_9MICO</name>
<feature type="domain" description="Activator of Hsp90 ATPase homologue 1/2-like C-terminal" evidence="3">
    <location>
        <begin position="37"/>
        <end position="145"/>
    </location>
</feature>
<dbReference type="InterPro" id="IPR013538">
    <property type="entry name" value="ASHA1/2-like_C"/>
</dbReference>